<organism evidence="11 12">
    <name type="scientific">Parastrongyloides trichosuri</name>
    <name type="common">Possum-specific nematode worm</name>
    <dbReference type="NCBI Taxonomy" id="131310"/>
    <lineage>
        <taxon>Eukaryota</taxon>
        <taxon>Metazoa</taxon>
        <taxon>Ecdysozoa</taxon>
        <taxon>Nematoda</taxon>
        <taxon>Chromadorea</taxon>
        <taxon>Rhabditida</taxon>
        <taxon>Tylenchina</taxon>
        <taxon>Panagrolaimomorpha</taxon>
        <taxon>Strongyloidoidea</taxon>
        <taxon>Strongyloididae</taxon>
        <taxon>Parastrongyloides</taxon>
    </lineage>
</organism>
<name>A0A0N4Z0P4_PARTI</name>
<feature type="compositionally biased region" description="Polar residues" evidence="10">
    <location>
        <begin position="46"/>
        <end position="56"/>
    </location>
</feature>
<keyword evidence="5 9" id="KW-0653">Protein transport</keyword>
<proteinExistence type="inferred from homology"/>
<evidence type="ECO:0000256" key="10">
    <source>
        <dbReference type="SAM" id="MobiDB-lite"/>
    </source>
</evidence>
<protein>
    <recommendedName>
        <fullName evidence="9">Protein YIF1</fullName>
    </recommendedName>
</protein>
<evidence type="ECO:0000256" key="6">
    <source>
        <dbReference type="ARBA" id="ARBA00022989"/>
    </source>
</evidence>
<keyword evidence="7 9" id="KW-0333">Golgi apparatus</keyword>
<dbReference type="GO" id="GO:0006888">
    <property type="term" value="P:endoplasmic reticulum to Golgi vesicle-mediated transport"/>
    <property type="evidence" value="ECO:0007669"/>
    <property type="project" value="UniProtKB-UniRule"/>
</dbReference>
<dbReference type="PANTHER" id="PTHR14083:SF0">
    <property type="entry name" value="YIP1D-INTERACTING FACTOR 1, ISOFORM C"/>
    <property type="match status" value="1"/>
</dbReference>
<comment type="similarity">
    <text evidence="1 9">Belongs to the YIF1 family.</text>
</comment>
<feature type="transmembrane region" description="Helical" evidence="9">
    <location>
        <begin position="330"/>
        <end position="348"/>
    </location>
</feature>
<evidence type="ECO:0000256" key="5">
    <source>
        <dbReference type="ARBA" id="ARBA00022927"/>
    </source>
</evidence>
<dbReference type="Pfam" id="PF03878">
    <property type="entry name" value="YIF1"/>
    <property type="match status" value="1"/>
</dbReference>
<keyword evidence="4 9" id="KW-0256">Endoplasmic reticulum</keyword>
<keyword evidence="2 9" id="KW-0813">Transport</keyword>
<comment type="subcellular location">
    <subcellularLocation>
        <location evidence="9">Endoplasmic reticulum membrane</location>
        <topology evidence="9">Multi-pass membrane protein</topology>
    </subcellularLocation>
    <subcellularLocation>
        <location evidence="9">Golgi apparatus membrane</location>
        <topology evidence="9">Multi-pass membrane protein</topology>
    </subcellularLocation>
</comment>
<evidence type="ECO:0000313" key="11">
    <source>
        <dbReference type="Proteomes" id="UP000038045"/>
    </source>
</evidence>
<evidence type="ECO:0000313" key="12">
    <source>
        <dbReference type="WBParaSite" id="PTRK_0000027400.1"/>
    </source>
</evidence>
<feature type="transmembrane region" description="Helical" evidence="9">
    <location>
        <begin position="290"/>
        <end position="309"/>
    </location>
</feature>
<evidence type="ECO:0000256" key="7">
    <source>
        <dbReference type="ARBA" id="ARBA00023034"/>
    </source>
</evidence>
<feature type="region of interest" description="Disordered" evidence="10">
    <location>
        <begin position="1"/>
        <end position="87"/>
    </location>
</feature>
<dbReference type="GO" id="GO:0030134">
    <property type="term" value="C:COPII-coated ER to Golgi transport vesicle"/>
    <property type="evidence" value="ECO:0007669"/>
    <property type="project" value="TreeGrafter"/>
</dbReference>
<dbReference type="InterPro" id="IPR005578">
    <property type="entry name" value="Yif1_fam"/>
</dbReference>
<evidence type="ECO:0000256" key="2">
    <source>
        <dbReference type="ARBA" id="ARBA00022448"/>
    </source>
</evidence>
<dbReference type="GO" id="GO:0005789">
    <property type="term" value="C:endoplasmic reticulum membrane"/>
    <property type="evidence" value="ECO:0007669"/>
    <property type="project" value="UniProtKB-SubCell"/>
</dbReference>
<evidence type="ECO:0000256" key="3">
    <source>
        <dbReference type="ARBA" id="ARBA00022692"/>
    </source>
</evidence>
<keyword evidence="11" id="KW-1185">Reference proteome</keyword>
<feature type="compositionally biased region" description="Low complexity" evidence="10">
    <location>
        <begin position="57"/>
        <end position="76"/>
    </location>
</feature>
<dbReference type="STRING" id="131310.A0A0N4Z0P4"/>
<evidence type="ECO:0000256" key="4">
    <source>
        <dbReference type="ARBA" id="ARBA00022824"/>
    </source>
</evidence>
<dbReference type="GO" id="GO:0000139">
    <property type="term" value="C:Golgi membrane"/>
    <property type="evidence" value="ECO:0007669"/>
    <property type="project" value="UniProtKB-SubCell"/>
</dbReference>
<feature type="transmembrane region" description="Helical" evidence="9">
    <location>
        <begin position="199"/>
        <end position="223"/>
    </location>
</feature>
<accession>A0A0N4Z0P4</accession>
<evidence type="ECO:0000256" key="1">
    <source>
        <dbReference type="ARBA" id="ARBA00009727"/>
    </source>
</evidence>
<dbReference type="PANTHER" id="PTHR14083">
    <property type="entry name" value="YIP1 INTERACTING FACTOR HOMOLOG YIF1 PROTEIN"/>
    <property type="match status" value="1"/>
</dbReference>
<keyword evidence="8 9" id="KW-0472">Membrane</keyword>
<dbReference type="GO" id="GO:0005793">
    <property type="term" value="C:endoplasmic reticulum-Golgi intermediate compartment"/>
    <property type="evidence" value="ECO:0007669"/>
    <property type="project" value="UniProtKB-UniRule"/>
</dbReference>
<keyword evidence="3 9" id="KW-0812">Transmembrane</keyword>
<sequence>MSSNNWSNMDWSYDSNNPNQWQNQNNFQGQQQYSQADISLDGLDSFSGQNENSIYGNQQQFNPPQNQQQNNFQNFNSPDGIFNPYPNQSLNINHRTSNNMHSNQMNSNNFGMGGQNFMEDPLFSAAQQFGGQFASQQKEKLSQYINSFQLKYYFSVSNSYVAKKLGIVLLPFLHKNWSVQLGVDGQPVTPREDVNAPDLYIPLMAFITYVLLSGLVLGIQQRFTPEQLGVTASNVLIYLFLENIVIIISRYIMNLSNSLGFWHSLAFSSYKYVGMVVSLIAYLIFGKSVYNFVLLYCAIAIIFFLLRAVKCFIMDPSNSYNENDRKKRKLYLIIFITFSQPLIMWWLTSSVTSHMPDSYDFAKMAMKGIGLSNQPVPLDHNGEVDYEALLKAP</sequence>
<evidence type="ECO:0000256" key="9">
    <source>
        <dbReference type="RuleBase" id="RU368073"/>
    </source>
</evidence>
<dbReference type="WBParaSite" id="PTRK_0000027400.1">
    <property type="protein sequence ID" value="PTRK_0000027400.1"/>
    <property type="gene ID" value="PTRK_0000027400"/>
</dbReference>
<feature type="transmembrane region" description="Helical" evidence="9">
    <location>
        <begin position="235"/>
        <end position="253"/>
    </location>
</feature>
<reference evidence="12" key="1">
    <citation type="submission" date="2017-02" db="UniProtKB">
        <authorList>
            <consortium name="WormBaseParasite"/>
        </authorList>
    </citation>
    <scope>IDENTIFICATION</scope>
</reference>
<dbReference type="AlphaFoldDB" id="A0A0N4Z0P4"/>
<feature type="transmembrane region" description="Helical" evidence="9">
    <location>
        <begin position="265"/>
        <end position="284"/>
    </location>
</feature>
<feature type="compositionally biased region" description="Low complexity" evidence="10">
    <location>
        <begin position="1"/>
        <end position="35"/>
    </location>
</feature>
<evidence type="ECO:0000256" key="8">
    <source>
        <dbReference type="ARBA" id="ARBA00023136"/>
    </source>
</evidence>
<keyword evidence="6 9" id="KW-1133">Transmembrane helix</keyword>
<dbReference type="GO" id="GO:0015031">
    <property type="term" value="P:protein transport"/>
    <property type="evidence" value="ECO:0007669"/>
    <property type="project" value="UniProtKB-KW"/>
</dbReference>
<dbReference type="Proteomes" id="UP000038045">
    <property type="component" value="Unplaced"/>
</dbReference>
<comment type="function">
    <text evidence="9">Has a role in transport between endoplasmic reticulum and Golgi.</text>
</comment>